<keyword evidence="2" id="KW-1185">Reference proteome</keyword>
<feature type="non-terminal residue" evidence="1">
    <location>
        <position position="53"/>
    </location>
</feature>
<comment type="caution">
    <text evidence="1">The sequence shown here is derived from an EMBL/GenBank/DDBJ whole genome shotgun (WGS) entry which is preliminary data.</text>
</comment>
<name>A0ACA9SKP3_9GLOM</name>
<evidence type="ECO:0000313" key="2">
    <source>
        <dbReference type="Proteomes" id="UP000789920"/>
    </source>
</evidence>
<organism evidence="1 2">
    <name type="scientific">Racocetra persica</name>
    <dbReference type="NCBI Taxonomy" id="160502"/>
    <lineage>
        <taxon>Eukaryota</taxon>
        <taxon>Fungi</taxon>
        <taxon>Fungi incertae sedis</taxon>
        <taxon>Mucoromycota</taxon>
        <taxon>Glomeromycotina</taxon>
        <taxon>Glomeromycetes</taxon>
        <taxon>Diversisporales</taxon>
        <taxon>Gigasporaceae</taxon>
        <taxon>Racocetra</taxon>
    </lineage>
</organism>
<gene>
    <name evidence="1" type="ORF">RPERSI_LOCUS32430</name>
</gene>
<evidence type="ECO:0000313" key="1">
    <source>
        <dbReference type="EMBL" id="CAG8842683.1"/>
    </source>
</evidence>
<dbReference type="Proteomes" id="UP000789920">
    <property type="component" value="Unassembled WGS sequence"/>
</dbReference>
<reference evidence="1" key="1">
    <citation type="submission" date="2021-06" db="EMBL/GenBank/DDBJ databases">
        <authorList>
            <person name="Kallberg Y."/>
            <person name="Tangrot J."/>
            <person name="Rosling A."/>
        </authorList>
    </citation>
    <scope>NUCLEOTIDE SEQUENCE</scope>
    <source>
        <strain evidence="1">MA461A</strain>
    </source>
</reference>
<dbReference type="EMBL" id="CAJVQC010135202">
    <property type="protein sequence ID" value="CAG8842683.1"/>
    <property type="molecule type" value="Genomic_DNA"/>
</dbReference>
<protein>
    <submittedName>
        <fullName evidence="1">26204_t:CDS:1</fullName>
    </submittedName>
</protein>
<accession>A0ACA9SKP3</accession>
<proteinExistence type="predicted"/>
<sequence length="53" mass="5973">MGCHTCTHLRRLKESEKKSYMDFTKQNITAQNSGVFERGYIPTSITTTSSSIS</sequence>